<organism evidence="2 3">
    <name type="scientific">Marasmiellus scandens</name>
    <dbReference type="NCBI Taxonomy" id="2682957"/>
    <lineage>
        <taxon>Eukaryota</taxon>
        <taxon>Fungi</taxon>
        <taxon>Dikarya</taxon>
        <taxon>Basidiomycota</taxon>
        <taxon>Agaricomycotina</taxon>
        <taxon>Agaricomycetes</taxon>
        <taxon>Agaricomycetidae</taxon>
        <taxon>Agaricales</taxon>
        <taxon>Marasmiineae</taxon>
        <taxon>Omphalotaceae</taxon>
        <taxon>Marasmiellus</taxon>
    </lineage>
</organism>
<name>A0ABR1JF87_9AGAR</name>
<feature type="compositionally biased region" description="Polar residues" evidence="1">
    <location>
        <begin position="14"/>
        <end position="23"/>
    </location>
</feature>
<gene>
    <name evidence="2" type="ORF">VKT23_009363</name>
</gene>
<keyword evidence="3" id="KW-1185">Reference proteome</keyword>
<sequence length="224" mass="25325">MDQALSCTEPYTGPMSQTQQDAQPRQPARNALESALLKLPPGVVPDSMFPSDKEIDQEHRLEGYPEAQLPEIRKWYHDRCDQLFEEANRDTINVIGLKPSKGDQVYAIAIPESPLSIRLWDGGLTAQGLYCLDFIDTLTREPVNPPRDHRLYSAPRIGAPSKALVSWERSFHIPDEKIEHGAERFSIFNGIGCCLKRPQLDDFWFDVPEIPRLVNGPQMTLTTA</sequence>
<protein>
    <submittedName>
        <fullName evidence="2">Uncharacterized protein</fullName>
    </submittedName>
</protein>
<evidence type="ECO:0000313" key="2">
    <source>
        <dbReference type="EMBL" id="KAK7460646.1"/>
    </source>
</evidence>
<feature type="region of interest" description="Disordered" evidence="1">
    <location>
        <begin position="1"/>
        <end position="34"/>
    </location>
</feature>
<proteinExistence type="predicted"/>
<dbReference type="Proteomes" id="UP001498398">
    <property type="component" value="Unassembled WGS sequence"/>
</dbReference>
<comment type="caution">
    <text evidence="2">The sequence shown here is derived from an EMBL/GenBank/DDBJ whole genome shotgun (WGS) entry which is preliminary data.</text>
</comment>
<reference evidence="2 3" key="1">
    <citation type="submission" date="2024-01" db="EMBL/GenBank/DDBJ databases">
        <title>A draft genome for the cacao thread blight pathogen Marasmiellus scandens.</title>
        <authorList>
            <person name="Baruah I.K."/>
            <person name="Leung J."/>
            <person name="Bukari Y."/>
            <person name="Amoako-Attah I."/>
            <person name="Meinhardt L.W."/>
            <person name="Bailey B.A."/>
            <person name="Cohen S.P."/>
        </authorList>
    </citation>
    <scope>NUCLEOTIDE SEQUENCE [LARGE SCALE GENOMIC DNA]</scope>
    <source>
        <strain evidence="2 3">GH-19</strain>
    </source>
</reference>
<dbReference type="EMBL" id="JBANRG010000015">
    <property type="protein sequence ID" value="KAK7460646.1"/>
    <property type="molecule type" value="Genomic_DNA"/>
</dbReference>
<evidence type="ECO:0000256" key="1">
    <source>
        <dbReference type="SAM" id="MobiDB-lite"/>
    </source>
</evidence>
<accession>A0ABR1JF87</accession>
<evidence type="ECO:0000313" key="3">
    <source>
        <dbReference type="Proteomes" id="UP001498398"/>
    </source>
</evidence>